<name>A0A5C1AML8_9BACT</name>
<dbReference type="SUPFAM" id="SSF52980">
    <property type="entry name" value="Restriction endonuclease-like"/>
    <property type="match status" value="1"/>
</dbReference>
<protein>
    <recommendedName>
        <fullName evidence="2">UPF0102 protein PX52LOC_05162</fullName>
    </recommendedName>
</protein>
<dbReference type="Proteomes" id="UP000324974">
    <property type="component" value="Chromosome"/>
</dbReference>
<dbReference type="OrthoDB" id="9802516at2"/>
<proteinExistence type="inferred from homology"/>
<organism evidence="3 4">
    <name type="scientific">Limnoglobus roseus</name>
    <dbReference type="NCBI Taxonomy" id="2598579"/>
    <lineage>
        <taxon>Bacteria</taxon>
        <taxon>Pseudomonadati</taxon>
        <taxon>Planctomycetota</taxon>
        <taxon>Planctomycetia</taxon>
        <taxon>Gemmatales</taxon>
        <taxon>Gemmataceae</taxon>
        <taxon>Limnoglobus</taxon>
    </lineage>
</organism>
<reference evidence="4" key="1">
    <citation type="submission" date="2019-08" db="EMBL/GenBank/DDBJ databases">
        <title>Limnoglobus roseus gen. nov., sp. nov., a novel freshwater planctomycete with a giant genome from the family Gemmataceae.</title>
        <authorList>
            <person name="Kulichevskaya I.S."/>
            <person name="Naumoff D.G."/>
            <person name="Miroshnikov K."/>
            <person name="Ivanova A."/>
            <person name="Philippov D.A."/>
            <person name="Hakobyan A."/>
            <person name="Rijpstra I.C."/>
            <person name="Sinninghe Damste J.S."/>
            <person name="Liesack W."/>
            <person name="Dedysh S.N."/>
        </authorList>
    </citation>
    <scope>NUCLEOTIDE SEQUENCE [LARGE SCALE GENOMIC DNA]</scope>
    <source>
        <strain evidence="4">PX52</strain>
    </source>
</reference>
<dbReference type="CDD" id="cd20736">
    <property type="entry name" value="PoNe_Nuclease"/>
    <property type="match status" value="1"/>
</dbReference>
<dbReference type="Gene3D" id="3.40.1350.10">
    <property type="match status" value="1"/>
</dbReference>
<gene>
    <name evidence="3" type="ORF">PX52LOC_05162</name>
</gene>
<dbReference type="PANTHER" id="PTHR34039">
    <property type="entry name" value="UPF0102 PROTEIN YRAN"/>
    <property type="match status" value="1"/>
</dbReference>
<dbReference type="InterPro" id="IPR011335">
    <property type="entry name" value="Restrct_endonuc-II-like"/>
</dbReference>
<keyword evidence="4" id="KW-1185">Reference proteome</keyword>
<dbReference type="GO" id="GO:0003676">
    <property type="term" value="F:nucleic acid binding"/>
    <property type="evidence" value="ECO:0007669"/>
    <property type="project" value="InterPro"/>
</dbReference>
<evidence type="ECO:0000313" key="4">
    <source>
        <dbReference type="Proteomes" id="UP000324974"/>
    </source>
</evidence>
<dbReference type="PANTHER" id="PTHR34039:SF1">
    <property type="entry name" value="UPF0102 PROTEIN YRAN"/>
    <property type="match status" value="1"/>
</dbReference>
<dbReference type="InterPro" id="IPR011856">
    <property type="entry name" value="tRNA_endonuc-like_dom_sf"/>
</dbReference>
<dbReference type="NCBIfam" id="TIGR00252">
    <property type="entry name" value="YraN family protein"/>
    <property type="match status" value="1"/>
</dbReference>
<dbReference type="AlphaFoldDB" id="A0A5C1AML8"/>
<evidence type="ECO:0000313" key="3">
    <source>
        <dbReference type="EMBL" id="QEL18148.1"/>
    </source>
</evidence>
<comment type="similarity">
    <text evidence="1 2">Belongs to the UPF0102 family.</text>
</comment>
<dbReference type="RefSeq" id="WP_149112680.1">
    <property type="nucleotide sequence ID" value="NZ_CP042425.1"/>
</dbReference>
<evidence type="ECO:0000256" key="1">
    <source>
        <dbReference type="ARBA" id="ARBA00006738"/>
    </source>
</evidence>
<accession>A0A5C1AML8</accession>
<dbReference type="EMBL" id="CP042425">
    <property type="protein sequence ID" value="QEL18148.1"/>
    <property type="molecule type" value="Genomic_DNA"/>
</dbReference>
<evidence type="ECO:0000256" key="2">
    <source>
        <dbReference type="HAMAP-Rule" id="MF_00048"/>
    </source>
</evidence>
<sequence length="146" mass="17037">MSHEPPPPVSFSRWPWWRRWFGDRSERAAATFLAKSGLQILARNISDRHGELDIIAWDRRTQEIVIVEVRSTASNDLHRPLDSVNFTKQKKLTEAAVRYLARRRLLGKVNARFDVLAISWPPAASEPVYHHVRHAFEAVGRHQMWH</sequence>
<dbReference type="KEGG" id="lrs:PX52LOC_05162"/>
<dbReference type="InterPro" id="IPR003509">
    <property type="entry name" value="UPF0102_YraN-like"/>
</dbReference>
<dbReference type="Pfam" id="PF02021">
    <property type="entry name" value="UPF0102"/>
    <property type="match status" value="1"/>
</dbReference>
<dbReference type="HAMAP" id="MF_00048">
    <property type="entry name" value="UPF0102"/>
    <property type="match status" value="1"/>
</dbReference>